<dbReference type="SUPFAM" id="SSF140459">
    <property type="entry name" value="PE/PPE dimer-like"/>
    <property type="match status" value="1"/>
</dbReference>
<proteinExistence type="inferred from homology"/>
<keyword evidence="5" id="KW-1185">Reference proteome</keyword>
<reference evidence="4 5" key="1">
    <citation type="submission" date="2020-07" db="EMBL/GenBank/DDBJ databases">
        <title>Sequencing the genomes of 1000 actinobacteria strains.</title>
        <authorList>
            <person name="Klenk H.-P."/>
        </authorList>
    </citation>
    <scope>NUCLEOTIDE SEQUENCE [LARGE SCALE GENOMIC DNA]</scope>
    <source>
        <strain evidence="4 5">DSM 45975</strain>
    </source>
</reference>
<evidence type="ECO:0000313" key="4">
    <source>
        <dbReference type="EMBL" id="MBA8827030.1"/>
    </source>
</evidence>
<dbReference type="Gene3D" id="1.20.1260.20">
    <property type="entry name" value="PPE superfamily"/>
    <property type="match status" value="1"/>
</dbReference>
<organism evidence="4 5">
    <name type="scientific">Halosaccharopolyspora lacisalsi</name>
    <dbReference type="NCBI Taxonomy" id="1000566"/>
    <lineage>
        <taxon>Bacteria</taxon>
        <taxon>Bacillati</taxon>
        <taxon>Actinomycetota</taxon>
        <taxon>Actinomycetes</taxon>
        <taxon>Pseudonocardiales</taxon>
        <taxon>Pseudonocardiaceae</taxon>
        <taxon>Halosaccharopolyspora</taxon>
    </lineage>
</organism>
<accession>A0A839E1S6</accession>
<feature type="region of interest" description="Disordered" evidence="2">
    <location>
        <begin position="169"/>
        <end position="438"/>
    </location>
</feature>
<feature type="compositionally biased region" description="Low complexity" evidence="2">
    <location>
        <begin position="350"/>
        <end position="377"/>
    </location>
</feature>
<name>A0A839E1S6_9PSEU</name>
<protein>
    <recommendedName>
        <fullName evidence="3">PPE domain-containing protein</fullName>
    </recommendedName>
</protein>
<evidence type="ECO:0000259" key="3">
    <source>
        <dbReference type="Pfam" id="PF00823"/>
    </source>
</evidence>
<gene>
    <name evidence="4" type="ORF">FHX42_004414</name>
</gene>
<feature type="compositionally biased region" description="Gly residues" evidence="2">
    <location>
        <begin position="292"/>
        <end position="349"/>
    </location>
</feature>
<feature type="compositionally biased region" description="Pro residues" evidence="2">
    <location>
        <begin position="278"/>
        <end position="289"/>
    </location>
</feature>
<feature type="compositionally biased region" description="Polar residues" evidence="2">
    <location>
        <begin position="190"/>
        <end position="221"/>
    </location>
</feature>
<dbReference type="Proteomes" id="UP000569329">
    <property type="component" value="Unassembled WGS sequence"/>
</dbReference>
<feature type="domain" description="PPE" evidence="3">
    <location>
        <begin position="29"/>
        <end position="173"/>
    </location>
</feature>
<feature type="compositionally biased region" description="Gly residues" evidence="2">
    <location>
        <begin position="379"/>
        <end position="390"/>
    </location>
</feature>
<dbReference type="Pfam" id="PF00823">
    <property type="entry name" value="PPE"/>
    <property type="match status" value="1"/>
</dbReference>
<evidence type="ECO:0000313" key="5">
    <source>
        <dbReference type="Proteomes" id="UP000569329"/>
    </source>
</evidence>
<comment type="caution">
    <text evidence="4">The sequence shown here is derived from an EMBL/GenBank/DDBJ whole genome shotgun (WGS) entry which is preliminary data.</text>
</comment>
<dbReference type="EMBL" id="JACGWZ010000007">
    <property type="protein sequence ID" value="MBA8827030.1"/>
    <property type="molecule type" value="Genomic_DNA"/>
</dbReference>
<feature type="compositionally biased region" description="Gly residues" evidence="2">
    <location>
        <begin position="235"/>
        <end position="258"/>
    </location>
</feature>
<evidence type="ECO:0000256" key="1">
    <source>
        <dbReference type="ARBA" id="ARBA00010652"/>
    </source>
</evidence>
<sequence length="438" mass="43712">MFGWLFGQDEEPSRAQANFDHQKIYEQWQSGPGVSSMSQAAGEWRDKVSAKFDDAHGELDRVLKDCEVAVDGAAGERMRSSVTPLKRATEESIEVASQVGSTVEQQAQASADFKHSFPEPYEVPSSNIGWADYLSPVSYGMKKGVHAQHEENHDAVAAEARRQYDGYTAASNDRTTGVRHFSPVPKFSGDVSQAQVRQVGTVSTETGTQPGTGDGSASTYRTSDDDSGRTVTPAGGDGSGSGGSGTGPGAGGGPGGSAPGDNGDMPEGPADSDSSWVAPPPATGAPAPAPGAGTGPGPGTGGGFVGGVAGGGAYSGGGAGRGGGFGGRTGTGTGTGAGTGRGSLPGGGRAYTAAPGTGGTTPTTSTTSTSSTTGARGVPMGGAAGRGQQDGGEDEEHETKYLVPTDEAWQDLDLPPTAPPVIGADVEPPKPPPEGDGR</sequence>
<comment type="similarity">
    <text evidence="1">Belongs to the mycobacterial PPE family.</text>
</comment>
<evidence type="ECO:0000256" key="2">
    <source>
        <dbReference type="SAM" id="MobiDB-lite"/>
    </source>
</evidence>
<dbReference type="InterPro" id="IPR000030">
    <property type="entry name" value="PPE_dom"/>
</dbReference>
<dbReference type="AlphaFoldDB" id="A0A839E1S6"/>
<dbReference type="RefSeq" id="WP_182546230.1">
    <property type="nucleotide sequence ID" value="NZ_JACGWZ010000007.1"/>
</dbReference>
<dbReference type="InterPro" id="IPR038332">
    <property type="entry name" value="PPE_sf"/>
</dbReference>